<evidence type="ECO:0000256" key="1">
    <source>
        <dbReference type="SAM" id="MobiDB-lite"/>
    </source>
</evidence>
<feature type="region of interest" description="Disordered" evidence="1">
    <location>
        <begin position="1"/>
        <end position="26"/>
    </location>
</feature>
<gene>
    <name evidence="2" type="ORF">FEM48_Zijuj03G0093400</name>
</gene>
<reference evidence="2" key="1">
    <citation type="journal article" date="2021" name="Front. Plant Sci.">
        <title>Chromosome-Scale Genome Assembly for Chinese Sour Jujube and Insights Into Its Genome Evolution and Domestication Signature.</title>
        <authorList>
            <person name="Shen L.-Y."/>
            <person name="Luo H."/>
            <person name="Wang X.-L."/>
            <person name="Wang X.-M."/>
            <person name="Qiu X.-J."/>
            <person name="Liu H."/>
            <person name="Zhou S.-S."/>
            <person name="Jia K.-H."/>
            <person name="Nie S."/>
            <person name="Bao Y.-T."/>
            <person name="Zhang R.-G."/>
            <person name="Yun Q.-Z."/>
            <person name="Chai Y.-H."/>
            <person name="Lu J.-Y."/>
            <person name="Li Y."/>
            <person name="Zhao S.-W."/>
            <person name="Mao J.-F."/>
            <person name="Jia S.-G."/>
            <person name="Mao Y.-M."/>
        </authorList>
    </citation>
    <scope>NUCLEOTIDE SEQUENCE</scope>
    <source>
        <strain evidence="2">AT0</strain>
        <tissue evidence="2">Leaf</tissue>
    </source>
</reference>
<comment type="caution">
    <text evidence="2">The sequence shown here is derived from an EMBL/GenBank/DDBJ whole genome shotgun (WGS) entry which is preliminary data.</text>
</comment>
<proteinExistence type="predicted"/>
<evidence type="ECO:0000313" key="2">
    <source>
        <dbReference type="EMBL" id="KAH7537444.1"/>
    </source>
</evidence>
<protein>
    <submittedName>
        <fullName evidence="2">Uncharacterized protein</fullName>
    </submittedName>
</protein>
<dbReference type="AlphaFoldDB" id="A0A978VPG9"/>
<accession>A0A978VPG9</accession>
<dbReference type="EMBL" id="JAEACU010000003">
    <property type="protein sequence ID" value="KAH7537444.1"/>
    <property type="molecule type" value="Genomic_DNA"/>
</dbReference>
<dbReference type="Proteomes" id="UP000813462">
    <property type="component" value="Unassembled WGS sequence"/>
</dbReference>
<sequence length="197" mass="21415">MPIDTKASNDFGGGDGPSTFNSESERRLSCPLSSSTELPFNGGLLNVSLNHTLRRDLRTHESLVVPISSYPLAPQLHTSLILPNHLLQHPPFCYICIHNCLSQASGFPLLHSITDHLASHVLAASLVQTGPFYLNAKVDLVLGSSELVVDHHLTSNGNIPHGDDHQNFHFIDDQLIIDRTTRILPSSSGSTGSRART</sequence>
<organism evidence="2 3">
    <name type="scientific">Ziziphus jujuba var. spinosa</name>
    <dbReference type="NCBI Taxonomy" id="714518"/>
    <lineage>
        <taxon>Eukaryota</taxon>
        <taxon>Viridiplantae</taxon>
        <taxon>Streptophyta</taxon>
        <taxon>Embryophyta</taxon>
        <taxon>Tracheophyta</taxon>
        <taxon>Spermatophyta</taxon>
        <taxon>Magnoliopsida</taxon>
        <taxon>eudicotyledons</taxon>
        <taxon>Gunneridae</taxon>
        <taxon>Pentapetalae</taxon>
        <taxon>rosids</taxon>
        <taxon>fabids</taxon>
        <taxon>Rosales</taxon>
        <taxon>Rhamnaceae</taxon>
        <taxon>Paliureae</taxon>
        <taxon>Ziziphus</taxon>
    </lineage>
</organism>
<evidence type="ECO:0000313" key="3">
    <source>
        <dbReference type="Proteomes" id="UP000813462"/>
    </source>
</evidence>
<name>A0A978VPG9_ZIZJJ</name>